<dbReference type="RefSeq" id="WP_132379774.1">
    <property type="nucleotide sequence ID" value="NZ_DAIQXH010000071.1"/>
</dbReference>
<organism evidence="1 2">
    <name type="scientific">Muricomes intestini</name>
    <dbReference type="NCBI Taxonomy" id="1796634"/>
    <lineage>
        <taxon>Bacteria</taxon>
        <taxon>Bacillati</taxon>
        <taxon>Bacillota</taxon>
        <taxon>Clostridia</taxon>
        <taxon>Lachnospirales</taxon>
        <taxon>Lachnospiraceae</taxon>
        <taxon>Muricomes</taxon>
    </lineage>
</organism>
<dbReference type="InterPro" id="IPR011991">
    <property type="entry name" value="ArsR-like_HTH"/>
</dbReference>
<reference evidence="1 2" key="1">
    <citation type="submission" date="2019-03" db="EMBL/GenBank/DDBJ databases">
        <title>Genomic Encyclopedia of Type Strains, Phase IV (KMG-IV): sequencing the most valuable type-strain genomes for metagenomic binning, comparative biology and taxonomic classification.</title>
        <authorList>
            <person name="Goeker M."/>
        </authorList>
    </citation>
    <scope>NUCLEOTIDE SEQUENCE [LARGE SCALE GENOMIC DNA]</scope>
    <source>
        <strain evidence="1 2">DSM 29489</strain>
    </source>
</reference>
<dbReference type="GO" id="GO:0003677">
    <property type="term" value="F:DNA binding"/>
    <property type="evidence" value="ECO:0007669"/>
    <property type="project" value="UniProtKB-KW"/>
</dbReference>
<dbReference type="CDD" id="cd00090">
    <property type="entry name" value="HTH_ARSR"/>
    <property type="match status" value="1"/>
</dbReference>
<dbReference type="EMBL" id="SLZZ01000006">
    <property type="protein sequence ID" value="TCS80186.1"/>
    <property type="molecule type" value="Genomic_DNA"/>
</dbReference>
<name>A0A4R3KAP9_9FIRM</name>
<evidence type="ECO:0000313" key="1">
    <source>
        <dbReference type="EMBL" id="TCS80186.1"/>
    </source>
</evidence>
<dbReference type="Pfam" id="PF13412">
    <property type="entry name" value="HTH_24"/>
    <property type="match status" value="1"/>
</dbReference>
<keyword evidence="2" id="KW-1185">Reference proteome</keyword>
<dbReference type="SUPFAM" id="SSF46785">
    <property type="entry name" value="Winged helix' DNA-binding domain"/>
    <property type="match status" value="1"/>
</dbReference>
<dbReference type="Proteomes" id="UP000295726">
    <property type="component" value="Unassembled WGS sequence"/>
</dbReference>
<dbReference type="OrthoDB" id="9796533at2"/>
<dbReference type="AlphaFoldDB" id="A0A4R3KAP9"/>
<proteinExistence type="predicted"/>
<keyword evidence="1" id="KW-0238">DNA-binding</keyword>
<dbReference type="InterPro" id="IPR036390">
    <property type="entry name" value="WH_DNA-bd_sf"/>
</dbReference>
<dbReference type="Gene3D" id="1.10.10.10">
    <property type="entry name" value="Winged helix-like DNA-binding domain superfamily/Winged helix DNA-binding domain"/>
    <property type="match status" value="1"/>
</dbReference>
<accession>A0A4R3KAP9</accession>
<protein>
    <submittedName>
        <fullName evidence="1">Winged helix-turn-helix DNA-binding protein</fullName>
    </submittedName>
</protein>
<evidence type="ECO:0000313" key="2">
    <source>
        <dbReference type="Proteomes" id="UP000295726"/>
    </source>
</evidence>
<sequence>MYKNISQKQIRKDNARKVLQLLIKSDSLTRKDIAEKSGVSPSTVTQIITPLIEQGIVIEIKEGESTGGRKPIFIQFNKNYGRIAIVDISDMGTSVYLFDLKGNQLSAEYLIKGKVKIQTLYDTVIRCVKKKSDTENQIVTIGLVVQDGLYRGTDTIMVELGKDYAPMSLEAAISTNLKIKTSKVSSKNFSLEYYINKEKERNDNYCFISMTNRVSIGIVIEGKKIDIAGKRTLDITDIINDKNFNSKVILTLEKTRGVHTTDYKLEDQKDMFIIGLARIINNVHTLFSISEIMLLGDGEKLNNEMVEMLSDILPEDINIRRTKSESKDSLRLYVQALVEKLIPDFIEHAHI</sequence>
<gene>
    <name evidence="1" type="ORF">EDD59_1069</name>
</gene>
<comment type="caution">
    <text evidence="1">The sequence shown here is derived from an EMBL/GenBank/DDBJ whole genome shotgun (WGS) entry which is preliminary data.</text>
</comment>
<dbReference type="InterPro" id="IPR036388">
    <property type="entry name" value="WH-like_DNA-bd_sf"/>
</dbReference>